<dbReference type="InterPro" id="IPR036812">
    <property type="entry name" value="NAD(P)_OxRdtase_dom_sf"/>
</dbReference>
<feature type="region of interest" description="Disordered" evidence="2">
    <location>
        <begin position="86"/>
        <end position="105"/>
    </location>
</feature>
<feature type="region of interest" description="Disordered" evidence="2">
    <location>
        <begin position="1"/>
        <end position="32"/>
    </location>
</feature>
<comment type="caution">
    <text evidence="4">The sequence shown here is derived from an EMBL/GenBank/DDBJ whole genome shotgun (WGS) entry which is preliminary data.</text>
</comment>
<organism evidence="4 7">
    <name type="scientific">Streptomyces avermitilis</name>
    <dbReference type="NCBI Taxonomy" id="33903"/>
    <lineage>
        <taxon>Bacteria</taxon>
        <taxon>Bacillati</taxon>
        <taxon>Actinomycetota</taxon>
        <taxon>Actinomycetes</taxon>
        <taxon>Kitasatosporales</taxon>
        <taxon>Streptomycetaceae</taxon>
        <taxon>Streptomyces</taxon>
    </lineage>
</organism>
<evidence type="ECO:0000313" key="5">
    <source>
        <dbReference type="EMBL" id="GDY71235.1"/>
    </source>
</evidence>
<evidence type="ECO:0000313" key="7">
    <source>
        <dbReference type="Proteomes" id="UP000302139"/>
    </source>
</evidence>
<proteinExistence type="predicted"/>
<sequence length="105" mass="11092">MGRRGGVPRTGAAGRRCRRQPGPSPCTGCGRRTIGATPAQTALAWLLTRGDDIAPIPGTRRVTRVEENTAADGVELSAAQLDRLNNLTPAAGERRDEANMASVDR</sequence>
<evidence type="ECO:0000259" key="3">
    <source>
        <dbReference type="Pfam" id="PF00248"/>
    </source>
</evidence>
<dbReference type="PANTHER" id="PTHR43625">
    <property type="entry name" value="AFLATOXIN B1 ALDEHYDE REDUCTASE"/>
    <property type="match status" value="1"/>
</dbReference>
<evidence type="ECO:0000313" key="6">
    <source>
        <dbReference type="Proteomes" id="UP000299211"/>
    </source>
</evidence>
<keyword evidence="1" id="KW-0560">Oxidoreductase</keyword>
<dbReference type="GO" id="GO:0005737">
    <property type="term" value="C:cytoplasm"/>
    <property type="evidence" value="ECO:0007669"/>
    <property type="project" value="TreeGrafter"/>
</dbReference>
<dbReference type="Pfam" id="PF00248">
    <property type="entry name" value="Aldo_ket_red"/>
    <property type="match status" value="1"/>
</dbReference>
<protein>
    <recommendedName>
        <fullName evidence="3">NADP-dependent oxidoreductase domain-containing protein</fullName>
    </recommendedName>
</protein>
<dbReference type="EMBL" id="BJHX01000001">
    <property type="protein sequence ID" value="GDY68392.1"/>
    <property type="molecule type" value="Genomic_DNA"/>
</dbReference>
<dbReference type="InterPro" id="IPR023210">
    <property type="entry name" value="NADP_OxRdtase_dom"/>
</dbReference>
<dbReference type="Proteomes" id="UP000299211">
    <property type="component" value="Unassembled WGS sequence"/>
</dbReference>
<dbReference type="GO" id="GO:0016491">
    <property type="term" value="F:oxidoreductase activity"/>
    <property type="evidence" value="ECO:0007669"/>
    <property type="project" value="UniProtKB-KW"/>
</dbReference>
<accession>A0A4D4M933</accession>
<dbReference type="EMBL" id="BJHY01000001">
    <property type="protein sequence ID" value="GDY71235.1"/>
    <property type="molecule type" value="Genomic_DNA"/>
</dbReference>
<feature type="compositionally biased region" description="Basic and acidic residues" evidence="2">
    <location>
        <begin position="92"/>
        <end position="105"/>
    </location>
</feature>
<gene>
    <name evidence="4" type="ORF">SAV14893_077850</name>
    <name evidence="5" type="ORF">SAV31267_007200</name>
</gene>
<dbReference type="InterPro" id="IPR050791">
    <property type="entry name" value="Aldo-Keto_reductase"/>
</dbReference>
<dbReference type="Proteomes" id="UP000302139">
    <property type="component" value="Unassembled WGS sequence"/>
</dbReference>
<dbReference type="Gene3D" id="3.20.20.100">
    <property type="entry name" value="NADP-dependent oxidoreductase domain"/>
    <property type="match status" value="1"/>
</dbReference>
<reference evidence="5 6" key="1">
    <citation type="submission" date="2019-04" db="EMBL/GenBank/DDBJ databases">
        <title>Draft genome sequences of Streptomyces avermitilis ATCC 31267.</title>
        <authorList>
            <person name="Komaki H."/>
            <person name="Tamura T."/>
            <person name="Hosoyama A."/>
        </authorList>
    </citation>
    <scope>NUCLEOTIDE SEQUENCE [LARGE SCALE GENOMIC DNA]</scope>
    <source>
        <strain evidence="5 6">ATCC 31267</strain>
    </source>
</reference>
<dbReference type="AlphaFoldDB" id="A0A4D4M933"/>
<dbReference type="SUPFAM" id="SSF51430">
    <property type="entry name" value="NAD(P)-linked oxidoreductase"/>
    <property type="match status" value="1"/>
</dbReference>
<evidence type="ECO:0000256" key="2">
    <source>
        <dbReference type="SAM" id="MobiDB-lite"/>
    </source>
</evidence>
<feature type="domain" description="NADP-dependent oxidoreductase" evidence="3">
    <location>
        <begin position="35"/>
        <end position="86"/>
    </location>
</feature>
<evidence type="ECO:0000313" key="4">
    <source>
        <dbReference type="EMBL" id="GDY68392.1"/>
    </source>
</evidence>
<reference evidence="4 7" key="2">
    <citation type="submission" date="2019-04" db="EMBL/GenBank/DDBJ databases">
        <title>Draft genome sequences of Streptomyces avermitilis NBRC 14893.</title>
        <authorList>
            <person name="Komaki H."/>
            <person name="Tamura T."/>
            <person name="Hosoyama A."/>
        </authorList>
    </citation>
    <scope>NUCLEOTIDE SEQUENCE [LARGE SCALE GENOMIC DNA]</scope>
    <source>
        <strain evidence="4 7">NBRC 14893</strain>
    </source>
</reference>
<evidence type="ECO:0000256" key="1">
    <source>
        <dbReference type="ARBA" id="ARBA00023002"/>
    </source>
</evidence>
<dbReference type="PANTHER" id="PTHR43625:SF40">
    <property type="entry name" value="ALDO-KETO REDUCTASE YAKC [NADP(+)]"/>
    <property type="match status" value="1"/>
</dbReference>
<name>A0A4D4M933_STRAX</name>